<comment type="caution">
    <text evidence="2">The sequence shown here is derived from an EMBL/GenBank/DDBJ whole genome shotgun (WGS) entry which is preliminary data.</text>
</comment>
<dbReference type="Proteomes" id="UP001163046">
    <property type="component" value="Unassembled WGS sequence"/>
</dbReference>
<evidence type="ECO:0000256" key="1">
    <source>
        <dbReference type="SAM" id="MobiDB-lite"/>
    </source>
</evidence>
<reference evidence="2" key="1">
    <citation type="submission" date="2023-01" db="EMBL/GenBank/DDBJ databases">
        <title>Genome assembly of the deep-sea coral Lophelia pertusa.</title>
        <authorList>
            <person name="Herrera S."/>
            <person name="Cordes E."/>
        </authorList>
    </citation>
    <scope>NUCLEOTIDE SEQUENCE</scope>
    <source>
        <strain evidence="2">USNM1676648</strain>
        <tissue evidence="2">Polyp</tissue>
    </source>
</reference>
<proteinExistence type="predicted"/>
<name>A0A9W9YRK2_9CNID</name>
<sequence>MLKPCRKEQTQPATFPVLVERAKASRPSSRHRTRVYLSPEFAPPHSAFESAENSDNEEYYGTRAKLPAPNSVGESSHQIRSRKKKKAIKVEEELTHSLYPSYLEGAPSRNGITFALDTPNRSSMDSLPARQSVENMLGGKDRPEITMRFKKPNKLPPIDKENRSLTDEYPYVLKRF</sequence>
<gene>
    <name evidence="2" type="ORF">OS493_009843</name>
</gene>
<protein>
    <submittedName>
        <fullName evidence="2">Uncharacterized protein</fullName>
    </submittedName>
</protein>
<accession>A0A9W9YRK2</accession>
<dbReference type="EMBL" id="MU827305">
    <property type="protein sequence ID" value="KAJ7363680.1"/>
    <property type="molecule type" value="Genomic_DNA"/>
</dbReference>
<evidence type="ECO:0000313" key="3">
    <source>
        <dbReference type="Proteomes" id="UP001163046"/>
    </source>
</evidence>
<dbReference type="AlphaFoldDB" id="A0A9W9YRK2"/>
<organism evidence="2 3">
    <name type="scientific">Desmophyllum pertusum</name>
    <dbReference type="NCBI Taxonomy" id="174260"/>
    <lineage>
        <taxon>Eukaryota</taxon>
        <taxon>Metazoa</taxon>
        <taxon>Cnidaria</taxon>
        <taxon>Anthozoa</taxon>
        <taxon>Hexacorallia</taxon>
        <taxon>Scleractinia</taxon>
        <taxon>Caryophylliina</taxon>
        <taxon>Caryophylliidae</taxon>
        <taxon>Desmophyllum</taxon>
    </lineage>
</organism>
<evidence type="ECO:0000313" key="2">
    <source>
        <dbReference type="EMBL" id="KAJ7363680.1"/>
    </source>
</evidence>
<feature type="region of interest" description="Disordered" evidence="1">
    <location>
        <begin position="43"/>
        <end position="87"/>
    </location>
</feature>
<keyword evidence="3" id="KW-1185">Reference proteome</keyword>